<dbReference type="EMBL" id="CAMXCT030005301">
    <property type="protein sequence ID" value="CAL4799280.1"/>
    <property type="molecule type" value="Genomic_DNA"/>
</dbReference>
<evidence type="ECO:0000313" key="2">
    <source>
        <dbReference type="EMBL" id="CAI4011968.1"/>
    </source>
</evidence>
<feature type="non-terminal residue" evidence="2">
    <location>
        <position position="1"/>
    </location>
</feature>
<accession>A0A9P1GG97</accession>
<evidence type="ECO:0000313" key="3">
    <source>
        <dbReference type="EMBL" id="CAL1165343.1"/>
    </source>
</evidence>
<feature type="region of interest" description="Disordered" evidence="1">
    <location>
        <begin position="1"/>
        <end position="32"/>
    </location>
</feature>
<organism evidence="2">
    <name type="scientific">Cladocopium goreaui</name>
    <dbReference type="NCBI Taxonomy" id="2562237"/>
    <lineage>
        <taxon>Eukaryota</taxon>
        <taxon>Sar</taxon>
        <taxon>Alveolata</taxon>
        <taxon>Dinophyceae</taxon>
        <taxon>Suessiales</taxon>
        <taxon>Symbiodiniaceae</taxon>
        <taxon>Cladocopium</taxon>
    </lineage>
</organism>
<evidence type="ECO:0000313" key="5">
    <source>
        <dbReference type="Proteomes" id="UP001152797"/>
    </source>
</evidence>
<dbReference type="EMBL" id="CAMXCT010005301">
    <property type="protein sequence ID" value="CAI4011968.1"/>
    <property type="molecule type" value="Genomic_DNA"/>
</dbReference>
<name>A0A9P1GG97_9DINO</name>
<dbReference type="EMBL" id="CAMXCT020005301">
    <property type="protein sequence ID" value="CAL1165343.1"/>
    <property type="molecule type" value="Genomic_DNA"/>
</dbReference>
<keyword evidence="5" id="KW-1185">Reference proteome</keyword>
<evidence type="ECO:0000256" key="1">
    <source>
        <dbReference type="SAM" id="MobiDB-lite"/>
    </source>
</evidence>
<protein>
    <submittedName>
        <fullName evidence="4">CCHC-type domain-containing protein</fullName>
    </submittedName>
</protein>
<proteinExistence type="predicted"/>
<dbReference type="Proteomes" id="UP001152797">
    <property type="component" value="Unassembled WGS sequence"/>
</dbReference>
<reference evidence="3" key="2">
    <citation type="submission" date="2024-04" db="EMBL/GenBank/DDBJ databases">
        <authorList>
            <person name="Chen Y."/>
            <person name="Shah S."/>
            <person name="Dougan E. K."/>
            <person name="Thang M."/>
            <person name="Chan C."/>
        </authorList>
    </citation>
    <scope>NUCLEOTIDE SEQUENCE [LARGE SCALE GENOMIC DNA]</scope>
</reference>
<comment type="caution">
    <text evidence="2">The sequence shown here is derived from an EMBL/GenBank/DDBJ whole genome shotgun (WGS) entry which is preliminary data.</text>
</comment>
<dbReference type="AlphaFoldDB" id="A0A9P1GG97"/>
<feature type="compositionally biased region" description="Polar residues" evidence="1">
    <location>
        <begin position="15"/>
        <end position="32"/>
    </location>
</feature>
<reference evidence="2" key="1">
    <citation type="submission" date="2022-10" db="EMBL/GenBank/DDBJ databases">
        <authorList>
            <person name="Chen Y."/>
            <person name="Dougan E. K."/>
            <person name="Chan C."/>
            <person name="Rhodes N."/>
            <person name="Thang M."/>
        </authorList>
    </citation>
    <scope>NUCLEOTIDE SEQUENCE</scope>
</reference>
<feature type="region of interest" description="Disordered" evidence="1">
    <location>
        <begin position="398"/>
        <end position="424"/>
    </location>
</feature>
<sequence>RKQTLGASVGRHRLPSQSAAGMPKSQPTNMLISASGVDDEDEDVFLMEPMTPSEPLQPCETPSEKVDVRDFQSRSALPRSDHAELLQKPDVRPKTMTDSLLEQPCETMFATAKTLGILDLGASQTVMGRHQLDEFMRGLPESVRSKVFEQPVEMSFRFGNNSVVPCNRAIFVPIDKFWIKIAIVESRTPFLISNNVCRNLGAIIDTNNQSIRFQKLNCELPLQLSGRKLFLLDFCDLAAQRPPQTPTMPEKSASAEDRIFSCLEDQEPQKLNNQPEPAIESHELVLALFVLSPHPKNLMANRSLADRFQMIQTTQTKHAQEDRLMSMSFEEMGKLTIRFGESKVGQQYSEVVQEDQKYCQWFIRKFAELSKREHREFLHYLNLYVERKELEVIGLDHAAPKSQAKPPNKTKAGMAHGSQSNGPSMIDLDPEDETWDQISAQGMITENRNSQRLDVIEDALSQIMTQLQVLTQVTQSPSLA</sequence>
<evidence type="ECO:0000313" key="4">
    <source>
        <dbReference type="EMBL" id="CAL4799280.1"/>
    </source>
</evidence>
<gene>
    <name evidence="2" type="ORF">C1SCF055_LOCUS37082</name>
</gene>